<reference evidence="2 3" key="1">
    <citation type="journal article" date="2015" name="Sci. Rep.">
        <title>Chromosome-level genome map provides insights into diverse defense mechanisms in the medicinal fungus Ganoderma sinense.</title>
        <authorList>
            <person name="Zhu Y."/>
            <person name="Xu J."/>
            <person name="Sun C."/>
            <person name="Zhou S."/>
            <person name="Xu H."/>
            <person name="Nelson D.R."/>
            <person name="Qian J."/>
            <person name="Song J."/>
            <person name="Luo H."/>
            <person name="Xiang L."/>
            <person name="Li Y."/>
            <person name="Xu Z."/>
            <person name="Ji A."/>
            <person name="Wang L."/>
            <person name="Lu S."/>
            <person name="Hayward A."/>
            <person name="Sun W."/>
            <person name="Li X."/>
            <person name="Schwartz D.C."/>
            <person name="Wang Y."/>
            <person name="Chen S."/>
        </authorList>
    </citation>
    <scope>NUCLEOTIDE SEQUENCE [LARGE SCALE GENOMIC DNA]</scope>
    <source>
        <strain evidence="2 3">ZZ0214-1</strain>
    </source>
</reference>
<dbReference type="AlphaFoldDB" id="A0A2G8RNF8"/>
<keyword evidence="3" id="KW-1185">Reference proteome</keyword>
<proteinExistence type="predicted"/>
<dbReference type="OrthoDB" id="2753482at2759"/>
<dbReference type="STRING" id="1077348.A0A2G8RNF8"/>
<evidence type="ECO:0000313" key="2">
    <source>
        <dbReference type="EMBL" id="PIL23030.1"/>
    </source>
</evidence>
<feature type="compositionally biased region" description="Basic and acidic residues" evidence="1">
    <location>
        <begin position="356"/>
        <end position="370"/>
    </location>
</feature>
<name>A0A2G8RNF8_9APHY</name>
<gene>
    <name evidence="2" type="ORF">GSI_14337</name>
</gene>
<evidence type="ECO:0000256" key="1">
    <source>
        <dbReference type="SAM" id="MobiDB-lite"/>
    </source>
</evidence>
<accession>A0A2G8RNF8</accession>
<feature type="region of interest" description="Disordered" evidence="1">
    <location>
        <begin position="352"/>
        <end position="376"/>
    </location>
</feature>
<organism evidence="2 3">
    <name type="scientific">Ganoderma sinense ZZ0214-1</name>
    <dbReference type="NCBI Taxonomy" id="1077348"/>
    <lineage>
        <taxon>Eukaryota</taxon>
        <taxon>Fungi</taxon>
        <taxon>Dikarya</taxon>
        <taxon>Basidiomycota</taxon>
        <taxon>Agaricomycotina</taxon>
        <taxon>Agaricomycetes</taxon>
        <taxon>Polyporales</taxon>
        <taxon>Polyporaceae</taxon>
        <taxon>Ganoderma</taxon>
    </lineage>
</organism>
<evidence type="ECO:0000313" key="3">
    <source>
        <dbReference type="Proteomes" id="UP000230002"/>
    </source>
</evidence>
<protein>
    <submittedName>
        <fullName evidence="2">Uncharacterized protein</fullName>
    </submittedName>
</protein>
<dbReference type="EMBL" id="AYKW01000068">
    <property type="protein sequence ID" value="PIL23030.1"/>
    <property type="molecule type" value="Genomic_DNA"/>
</dbReference>
<sequence>MRSVDEFVSAAHTNTYPDTHRVDPSCSTPLDSDALLLCGTLGTISYDNFSEQVSPQPGETSAILWMAAADQHLENDFSSFQPFVQYTGPALFNTPSPPEELLFSPSQWDDASHPNTSSAHSYYTDQATSTPGHPYWAGLNVVAAYPFLNDFWSDSIAGDCANVPMWNDGMAGRGIEQPGYLSVDDSRHVPGSTLFTDHNIDFSPSPRITAHSESYDVYPSPPLTPESRLHGHDHRHPISLPTHCPPAAPPAVNPWKCPHCNYVQGRRRMVDLKRHIATHTKPSDVALWTCCGYPREAARSKGVPDDVIRETSAIYGRVGGCWETFSRRDALQRHLRKQKGRCFGDAYAEWHPGNSNKRDRQTKTRAHAEDSYQWDE</sequence>
<dbReference type="Proteomes" id="UP000230002">
    <property type="component" value="Unassembled WGS sequence"/>
</dbReference>
<comment type="caution">
    <text evidence="2">The sequence shown here is derived from an EMBL/GenBank/DDBJ whole genome shotgun (WGS) entry which is preliminary data.</text>
</comment>